<dbReference type="AlphaFoldDB" id="A0A813JQY1"/>
<evidence type="ECO:0000313" key="1">
    <source>
        <dbReference type="EMBL" id="CAE8684795.1"/>
    </source>
</evidence>
<gene>
    <name evidence="1" type="ORF">PGLA2088_LOCUS24126</name>
</gene>
<evidence type="ECO:0000313" key="2">
    <source>
        <dbReference type="Proteomes" id="UP000626109"/>
    </source>
</evidence>
<accession>A0A813JQY1</accession>
<sequence length="337" mass="36607">MWTPHASREMGWPMCMEDYSGSPLNHSPMSGADLFQYANPPIASPFADAAAHACHFAPALETQVQSISSRVQKLERSRGQITKDIADMINETRELQKRVGIESQVVGSALFRAATAQDAESLLQGDAASGLSRRQARLKTAPASSLPQVPEEPALMAKSQTERILPPPGLLLPESLVVKSKEIDGVEISRIEWRIDNVKAKFKDCVGRPLVSPQFRAGGIAELRLMVFPNLGLDVAGLTMREQKARYEARIAEGPLSGALKFKVVTQLEDKLVISFNLFVGEVMEGPLEHNFADHVIHGLDFSNNWLEQVGNGSLVVGVEVLTVNGQGSLGCLAFGQ</sequence>
<name>A0A813JQY1_POLGL</name>
<protein>
    <submittedName>
        <fullName evidence="1">Uncharacterized protein</fullName>
    </submittedName>
</protein>
<reference evidence="1" key="1">
    <citation type="submission" date="2021-02" db="EMBL/GenBank/DDBJ databases">
        <authorList>
            <person name="Dougan E. K."/>
            <person name="Rhodes N."/>
            <person name="Thang M."/>
            <person name="Chan C."/>
        </authorList>
    </citation>
    <scope>NUCLEOTIDE SEQUENCE</scope>
</reference>
<dbReference type="EMBL" id="CAJNNW010026362">
    <property type="protein sequence ID" value="CAE8684795.1"/>
    <property type="molecule type" value="Genomic_DNA"/>
</dbReference>
<dbReference type="Proteomes" id="UP000626109">
    <property type="component" value="Unassembled WGS sequence"/>
</dbReference>
<comment type="caution">
    <text evidence="1">The sequence shown here is derived from an EMBL/GenBank/DDBJ whole genome shotgun (WGS) entry which is preliminary data.</text>
</comment>
<proteinExistence type="predicted"/>
<organism evidence="1 2">
    <name type="scientific">Polarella glacialis</name>
    <name type="common">Dinoflagellate</name>
    <dbReference type="NCBI Taxonomy" id="89957"/>
    <lineage>
        <taxon>Eukaryota</taxon>
        <taxon>Sar</taxon>
        <taxon>Alveolata</taxon>
        <taxon>Dinophyceae</taxon>
        <taxon>Suessiales</taxon>
        <taxon>Suessiaceae</taxon>
        <taxon>Polarella</taxon>
    </lineage>
</organism>